<evidence type="ECO:0000313" key="2">
    <source>
        <dbReference type="EMBL" id="KAL3800045.1"/>
    </source>
</evidence>
<feature type="region of interest" description="Disordered" evidence="1">
    <location>
        <begin position="1"/>
        <end position="34"/>
    </location>
</feature>
<keyword evidence="3" id="KW-1185">Reference proteome</keyword>
<feature type="compositionally biased region" description="Basic and acidic residues" evidence="1">
    <location>
        <begin position="22"/>
        <end position="31"/>
    </location>
</feature>
<feature type="region of interest" description="Disordered" evidence="1">
    <location>
        <begin position="508"/>
        <end position="545"/>
    </location>
</feature>
<evidence type="ECO:0000256" key="1">
    <source>
        <dbReference type="SAM" id="MobiDB-lite"/>
    </source>
</evidence>
<evidence type="ECO:0000313" key="3">
    <source>
        <dbReference type="Proteomes" id="UP001530315"/>
    </source>
</evidence>
<feature type="compositionally biased region" description="Basic and acidic residues" evidence="1">
    <location>
        <begin position="1"/>
        <end position="13"/>
    </location>
</feature>
<dbReference type="Proteomes" id="UP001530315">
    <property type="component" value="Unassembled WGS sequence"/>
</dbReference>
<dbReference type="EMBL" id="JALLAZ020000231">
    <property type="protein sequence ID" value="KAL3800045.1"/>
    <property type="molecule type" value="Genomic_DNA"/>
</dbReference>
<gene>
    <name evidence="2" type="ORF">ACHAW5_003693</name>
</gene>
<reference evidence="2 3" key="1">
    <citation type="submission" date="2024-10" db="EMBL/GenBank/DDBJ databases">
        <title>Updated reference genomes for cyclostephanoid diatoms.</title>
        <authorList>
            <person name="Roberts W.R."/>
            <person name="Alverson A.J."/>
        </authorList>
    </citation>
    <scope>NUCLEOTIDE SEQUENCE [LARGE SCALE GENOMIC DNA]</scope>
    <source>
        <strain evidence="2 3">AJA276-08</strain>
    </source>
</reference>
<organism evidence="2 3">
    <name type="scientific">Stephanodiscus triporus</name>
    <dbReference type="NCBI Taxonomy" id="2934178"/>
    <lineage>
        <taxon>Eukaryota</taxon>
        <taxon>Sar</taxon>
        <taxon>Stramenopiles</taxon>
        <taxon>Ochrophyta</taxon>
        <taxon>Bacillariophyta</taxon>
        <taxon>Coscinodiscophyceae</taxon>
        <taxon>Thalassiosirophycidae</taxon>
        <taxon>Stephanodiscales</taxon>
        <taxon>Stephanodiscaceae</taxon>
        <taxon>Stephanodiscus</taxon>
    </lineage>
</organism>
<proteinExistence type="predicted"/>
<comment type="caution">
    <text evidence="2">The sequence shown here is derived from an EMBL/GenBank/DDBJ whole genome shotgun (WGS) entry which is preliminary data.</text>
</comment>
<protein>
    <submittedName>
        <fullName evidence="2">Uncharacterized protein</fullName>
    </submittedName>
</protein>
<feature type="compositionally biased region" description="Low complexity" evidence="1">
    <location>
        <begin position="68"/>
        <end position="81"/>
    </location>
</feature>
<accession>A0ABD3QHZ5</accession>
<feature type="region of interest" description="Disordered" evidence="1">
    <location>
        <begin position="68"/>
        <end position="95"/>
    </location>
</feature>
<sequence>MLLHRREGFRSSSREPGLAEGGEAHDAEGGDQRVAVRPRRRAIALLLSVAWTITTSSSTDDSVLFPFTRSSSSESARPSTSGARADGGGVESLIRGGTPAVASEIAARWNLTSPDAPRLLELQFRRRIDDYDPRTDFLHFHHIAKTGGTSISDLMNATIGRLAEDGGGGILPGSHRSGEFQRGEVDVLTSSPGGDGDGAGVLLPYLASYAHTRLRPVHGPDKSDLASFFGRYFARPDVAPRRLRSLAMLREPTDLRASVYAMAMCSLNGRVIRHNLERKRVGLGMACTPESGLNVSALWDGVVESAMRKCPNGTMITNSTRPDRYDRFLCRRGRSAMDFCRSPSNLLSSAQYGMGMRNMYRGLMGRFTSRERMFTPVLHSLSDPAAVDAIAAARERPQRRTEVRFPGYSSEEVERYTLIDLGGLVSIVHTPQNVTLGGCATAHNATNDDDSEPDFLWFGITERMEESTCLFYYALGVMPLKRMPRARIMDCPPTSWWTEDHMEEVRRKERLESSQRDVGCQDDEDAGGGSRKNEERGEFDARGERPVQGTCRGRLLGIERQESRVDSSLKYPAVHRRRNANAIECRFSDIFYRLLEANHKCIGHCPAARE</sequence>
<feature type="compositionally biased region" description="Basic and acidic residues" evidence="1">
    <location>
        <begin position="531"/>
        <end position="545"/>
    </location>
</feature>
<dbReference type="AlphaFoldDB" id="A0ABD3QHZ5"/>
<name>A0ABD3QHZ5_9STRA</name>